<organism evidence="6 7">
    <name type="scientific">Extibacter muris</name>
    <dbReference type="NCBI Taxonomy" id="1796622"/>
    <lineage>
        <taxon>Bacteria</taxon>
        <taxon>Bacillati</taxon>
        <taxon>Bacillota</taxon>
        <taxon>Clostridia</taxon>
        <taxon>Lachnospirales</taxon>
        <taxon>Lachnospiraceae</taxon>
        <taxon>Extibacter</taxon>
    </lineage>
</organism>
<dbReference type="InterPro" id="IPR003960">
    <property type="entry name" value="ATPase_AAA_CS"/>
</dbReference>
<dbReference type="Gene3D" id="3.40.50.300">
    <property type="entry name" value="P-loop containing nucleotide triphosphate hydrolases"/>
    <property type="match status" value="1"/>
</dbReference>
<dbReference type="PANTHER" id="PTHR23073">
    <property type="entry name" value="26S PROTEASOME REGULATORY SUBUNIT"/>
    <property type="match status" value="1"/>
</dbReference>
<protein>
    <submittedName>
        <fullName evidence="6">AAA family ATPase</fullName>
    </submittedName>
</protein>
<feature type="domain" description="AAA+ ATPase" evidence="5">
    <location>
        <begin position="111"/>
        <end position="247"/>
    </location>
</feature>
<dbReference type="CDD" id="cd19481">
    <property type="entry name" value="RecA-like_protease"/>
    <property type="match status" value="1"/>
</dbReference>
<keyword evidence="3 4" id="KW-0067">ATP-binding</keyword>
<evidence type="ECO:0000256" key="4">
    <source>
        <dbReference type="RuleBase" id="RU003651"/>
    </source>
</evidence>
<dbReference type="SMART" id="SM00382">
    <property type="entry name" value="AAA"/>
    <property type="match status" value="1"/>
</dbReference>
<dbReference type="Pfam" id="PF00004">
    <property type="entry name" value="AAA"/>
    <property type="match status" value="1"/>
</dbReference>
<evidence type="ECO:0000313" key="7">
    <source>
        <dbReference type="Proteomes" id="UP000295710"/>
    </source>
</evidence>
<evidence type="ECO:0000256" key="2">
    <source>
        <dbReference type="ARBA" id="ARBA00022741"/>
    </source>
</evidence>
<dbReference type="Proteomes" id="UP000295710">
    <property type="component" value="Unassembled WGS sequence"/>
</dbReference>
<dbReference type="InterPro" id="IPR003593">
    <property type="entry name" value="AAA+_ATPase"/>
</dbReference>
<dbReference type="InterPro" id="IPR050221">
    <property type="entry name" value="26S_Proteasome_ATPase"/>
</dbReference>
<comment type="caution">
    <text evidence="6">The sequence shown here is derived from an EMBL/GenBank/DDBJ whole genome shotgun (WGS) entry which is preliminary data.</text>
</comment>
<dbReference type="InterPro" id="IPR003959">
    <property type="entry name" value="ATPase_AAA_core"/>
</dbReference>
<keyword evidence="2 4" id="KW-0547">Nucleotide-binding</keyword>
<accession>A0A4R4FEX8</accession>
<name>A0A4R4FEX8_9FIRM</name>
<dbReference type="GO" id="GO:0016887">
    <property type="term" value="F:ATP hydrolysis activity"/>
    <property type="evidence" value="ECO:0007669"/>
    <property type="project" value="InterPro"/>
</dbReference>
<evidence type="ECO:0000313" key="6">
    <source>
        <dbReference type="EMBL" id="TDA21958.1"/>
    </source>
</evidence>
<dbReference type="RefSeq" id="WP_132277400.1">
    <property type="nucleotide sequence ID" value="NZ_JAOBST010000013.1"/>
</dbReference>
<dbReference type="SUPFAM" id="SSF52540">
    <property type="entry name" value="P-loop containing nucleoside triphosphate hydrolases"/>
    <property type="match status" value="1"/>
</dbReference>
<proteinExistence type="inferred from homology"/>
<dbReference type="InterPro" id="IPR027417">
    <property type="entry name" value="P-loop_NTPase"/>
</dbReference>
<gene>
    <name evidence="6" type="ORF">E1963_09365</name>
</gene>
<comment type="similarity">
    <text evidence="1 4">Belongs to the AAA ATPase family.</text>
</comment>
<sequence length="298" mass="33903">MGLTDNQQRLIRSIAENDILSAKKCAVACLTEDTTRKNQWFCKKYKTIFETTGANMYELPQDLKGLLTVEDVSLSFKDGRYYLSDREQKVYKNTIRMKKVSKRLMEMGIPYINSTLLYGESGTGKTTFGRYIAFKTGLPFCYMNFSHLVDSHMGGTSKNISKAFTYAISNPCVFMLDEVDCISIRRSDTSSSSGTGGEMARVTITLMQEFDRLPNDVIVIGATNRIDRIDEALLRRFSSKHEVKVLNEAEKIAMVRKYLHDIGLDFPDHKISEMVTRNKNQSMLLNDLIRAISEKIAE</sequence>
<dbReference type="EMBL" id="SMMX01000006">
    <property type="protein sequence ID" value="TDA21958.1"/>
    <property type="molecule type" value="Genomic_DNA"/>
</dbReference>
<evidence type="ECO:0000259" key="5">
    <source>
        <dbReference type="SMART" id="SM00382"/>
    </source>
</evidence>
<dbReference type="GO" id="GO:0005524">
    <property type="term" value="F:ATP binding"/>
    <property type="evidence" value="ECO:0007669"/>
    <property type="project" value="UniProtKB-KW"/>
</dbReference>
<keyword evidence="7" id="KW-1185">Reference proteome</keyword>
<evidence type="ECO:0000256" key="1">
    <source>
        <dbReference type="ARBA" id="ARBA00006914"/>
    </source>
</evidence>
<dbReference type="PROSITE" id="PS00674">
    <property type="entry name" value="AAA"/>
    <property type="match status" value="1"/>
</dbReference>
<reference evidence="6 7" key="1">
    <citation type="journal article" date="2016" name="Nat. Microbiol.">
        <title>The Mouse Intestinal Bacterial Collection (miBC) provides host-specific insight into cultured diversity and functional potential of the gut microbiota.</title>
        <authorList>
            <person name="Lagkouvardos I."/>
            <person name="Pukall R."/>
            <person name="Abt B."/>
            <person name="Foesel B.U."/>
            <person name="Meier-Kolthoff J.P."/>
            <person name="Kumar N."/>
            <person name="Bresciani A."/>
            <person name="Martinez I."/>
            <person name="Just S."/>
            <person name="Ziegler C."/>
            <person name="Brugiroux S."/>
            <person name="Garzetti D."/>
            <person name="Wenning M."/>
            <person name="Bui T.P."/>
            <person name="Wang J."/>
            <person name="Hugenholtz F."/>
            <person name="Plugge C.M."/>
            <person name="Peterson D.A."/>
            <person name="Hornef M.W."/>
            <person name="Baines J.F."/>
            <person name="Smidt H."/>
            <person name="Walter J."/>
            <person name="Kristiansen K."/>
            <person name="Nielsen H.B."/>
            <person name="Haller D."/>
            <person name="Overmann J."/>
            <person name="Stecher B."/>
            <person name="Clavel T."/>
        </authorList>
    </citation>
    <scope>NUCLEOTIDE SEQUENCE [LARGE SCALE GENOMIC DNA]</scope>
    <source>
        <strain evidence="6 7">DSM 28560</strain>
    </source>
</reference>
<dbReference type="AlphaFoldDB" id="A0A4R4FEX8"/>
<evidence type="ECO:0000256" key="3">
    <source>
        <dbReference type="ARBA" id="ARBA00022840"/>
    </source>
</evidence>